<comment type="caution">
    <text evidence="5">The sequence shown here is derived from an EMBL/GenBank/DDBJ whole genome shotgun (WGS) entry which is preliminary data.</text>
</comment>
<dbReference type="Gene3D" id="2.120.10.30">
    <property type="entry name" value="TolB, C-terminal domain"/>
    <property type="match status" value="1"/>
</dbReference>
<dbReference type="GO" id="GO:0005886">
    <property type="term" value="C:plasma membrane"/>
    <property type="evidence" value="ECO:0007669"/>
    <property type="project" value="UniProtKB-SubCell"/>
</dbReference>
<dbReference type="EMBL" id="RBRE01000028">
    <property type="protein sequence ID" value="RMQ48405.1"/>
    <property type="molecule type" value="Genomic_DNA"/>
</dbReference>
<dbReference type="Proteomes" id="UP000277236">
    <property type="component" value="Unassembled WGS sequence"/>
</dbReference>
<dbReference type="AlphaFoldDB" id="A0A3M4M3S5"/>
<evidence type="ECO:0000256" key="1">
    <source>
        <dbReference type="ARBA" id="ARBA00004236"/>
    </source>
</evidence>
<reference evidence="5 6" key="1">
    <citation type="submission" date="2018-08" db="EMBL/GenBank/DDBJ databases">
        <title>Recombination of ecologically and evolutionarily significant loci maintains genetic cohesion in the Pseudomonas syringae species complex.</title>
        <authorList>
            <person name="Dillon M."/>
            <person name="Thakur S."/>
            <person name="Almeida R.N.D."/>
            <person name="Weir B.S."/>
            <person name="Guttman D.S."/>
        </authorList>
    </citation>
    <scope>NUCLEOTIDE SEQUENCE [LARGE SCALE GENOMIC DNA]</scope>
    <source>
        <strain evidence="5 6">ICMP 3353</strain>
    </source>
</reference>
<accession>A0A3M4M3S5</accession>
<comment type="subcellular location">
    <subcellularLocation>
        <location evidence="1">Cell membrane</location>
    </subcellularLocation>
</comment>
<dbReference type="SUPFAM" id="SSF50956">
    <property type="entry name" value="Thermostable phytase (3-phytase)"/>
    <property type="match status" value="1"/>
</dbReference>
<evidence type="ECO:0000256" key="4">
    <source>
        <dbReference type="ARBA" id="ARBA00023136"/>
    </source>
</evidence>
<dbReference type="OrthoDB" id="6080098at2"/>
<dbReference type="InterPro" id="IPR011042">
    <property type="entry name" value="6-blade_b-propeller_TolB-like"/>
</dbReference>
<evidence type="ECO:0000256" key="3">
    <source>
        <dbReference type="ARBA" id="ARBA00022475"/>
    </source>
</evidence>
<dbReference type="RefSeq" id="WP_122315060.1">
    <property type="nucleotide sequence ID" value="NZ_RBRE01000028.1"/>
</dbReference>
<proteinExistence type="inferred from homology"/>
<gene>
    <name evidence="5" type="ORF">ALQ04_03221</name>
</gene>
<evidence type="ECO:0000313" key="6">
    <source>
        <dbReference type="Proteomes" id="UP000277236"/>
    </source>
</evidence>
<dbReference type="InterPro" id="IPR009722">
    <property type="entry name" value="YjiK/CarP"/>
</dbReference>
<organism evidence="5 6">
    <name type="scientific">Pseudomonas cichorii</name>
    <dbReference type="NCBI Taxonomy" id="36746"/>
    <lineage>
        <taxon>Bacteria</taxon>
        <taxon>Pseudomonadati</taxon>
        <taxon>Pseudomonadota</taxon>
        <taxon>Gammaproteobacteria</taxon>
        <taxon>Pseudomonadales</taxon>
        <taxon>Pseudomonadaceae</taxon>
        <taxon>Pseudomonas</taxon>
    </lineage>
</organism>
<evidence type="ECO:0000256" key="2">
    <source>
        <dbReference type="ARBA" id="ARBA00009852"/>
    </source>
</evidence>
<keyword evidence="4" id="KW-0472">Membrane</keyword>
<protein>
    <submittedName>
        <fullName evidence="5">SdiA-regulated</fullName>
    </submittedName>
</protein>
<sequence length="297" mass="33392">MRRPIRSALLFSLMIALAALLFFADREFRFVKRASFAWQMYWQPDSIKTVGLDRYRVVIEGQVIEGLEDDVSALSFDPDRKTLFTVTNQKNEMVELSLDGHILRRIPLTGFGDSEAIEYISPGVYVISDERQQRLLKVKVDDTTRSLNAADAELLTVSVDVGRNKGFEGLAYDVKGQRLFIAKESEPVQIIEVRGFPQSNSNLGIIFDGKRDAGLFVRDLSSLYFDAPTGHLMAMSDESKKILELNDEGRPIASASLKKGQMGLSKSVPQAEGFTMDDEGTLYVVSEPNLFYKFRKP</sequence>
<evidence type="ECO:0000313" key="5">
    <source>
        <dbReference type="EMBL" id="RMQ48405.1"/>
    </source>
</evidence>
<dbReference type="Pfam" id="PF06977">
    <property type="entry name" value="SdiA-regulated"/>
    <property type="match status" value="1"/>
</dbReference>
<comment type="similarity">
    <text evidence="2">Belongs to the YjiK family.</text>
</comment>
<name>A0A3M4M3S5_PSECI</name>
<dbReference type="CDD" id="cd09971">
    <property type="entry name" value="SdiA-regulated"/>
    <property type="match status" value="1"/>
</dbReference>
<keyword evidence="3" id="KW-1003">Cell membrane</keyword>